<reference evidence="2" key="1">
    <citation type="submission" date="2022-03" db="EMBL/GenBank/DDBJ databases">
        <authorList>
            <person name="Tunstrom K."/>
        </authorList>
    </citation>
    <scope>NUCLEOTIDE SEQUENCE</scope>
</reference>
<dbReference type="EMBL" id="CAKOGL010000007">
    <property type="protein sequence ID" value="CAH2088370.1"/>
    <property type="molecule type" value="Genomic_DNA"/>
</dbReference>
<evidence type="ECO:0000256" key="1">
    <source>
        <dbReference type="SAM" id="MobiDB-lite"/>
    </source>
</evidence>
<dbReference type="AlphaFoldDB" id="A0AAU9TV25"/>
<evidence type="ECO:0000313" key="3">
    <source>
        <dbReference type="Proteomes" id="UP001153954"/>
    </source>
</evidence>
<sequence>MKRFLKTVVPSWYYATGAVFSDIAKAFDKVKVVLDIQAAQPRTARQTRAHTRHPVESHLSMQSRKRSVLSPFDLCWCPPGHSALTVAVLSAERKFIKTAVFADTLHY</sequence>
<feature type="region of interest" description="Disordered" evidence="1">
    <location>
        <begin position="43"/>
        <end position="62"/>
    </location>
</feature>
<organism evidence="2 3">
    <name type="scientific">Euphydryas editha</name>
    <name type="common">Edith's checkerspot</name>
    <dbReference type="NCBI Taxonomy" id="104508"/>
    <lineage>
        <taxon>Eukaryota</taxon>
        <taxon>Metazoa</taxon>
        <taxon>Ecdysozoa</taxon>
        <taxon>Arthropoda</taxon>
        <taxon>Hexapoda</taxon>
        <taxon>Insecta</taxon>
        <taxon>Pterygota</taxon>
        <taxon>Neoptera</taxon>
        <taxon>Endopterygota</taxon>
        <taxon>Lepidoptera</taxon>
        <taxon>Glossata</taxon>
        <taxon>Ditrysia</taxon>
        <taxon>Papilionoidea</taxon>
        <taxon>Nymphalidae</taxon>
        <taxon>Nymphalinae</taxon>
        <taxon>Euphydryas</taxon>
    </lineage>
</organism>
<gene>
    <name evidence="2" type="ORF">EEDITHA_LOCUS4537</name>
</gene>
<dbReference type="Proteomes" id="UP001153954">
    <property type="component" value="Unassembled WGS sequence"/>
</dbReference>
<keyword evidence="3" id="KW-1185">Reference proteome</keyword>
<name>A0AAU9TV25_EUPED</name>
<evidence type="ECO:0000313" key="2">
    <source>
        <dbReference type="EMBL" id="CAH2088370.1"/>
    </source>
</evidence>
<comment type="caution">
    <text evidence="2">The sequence shown here is derived from an EMBL/GenBank/DDBJ whole genome shotgun (WGS) entry which is preliminary data.</text>
</comment>
<protein>
    <submittedName>
        <fullName evidence="2">Uncharacterized protein</fullName>
    </submittedName>
</protein>
<accession>A0AAU9TV25</accession>
<proteinExistence type="predicted"/>